<keyword evidence="4" id="KW-1185">Reference proteome</keyword>
<comment type="caution">
    <text evidence="3">The sequence shown here is derived from an EMBL/GenBank/DDBJ whole genome shotgun (WGS) entry which is preliminary data.</text>
</comment>
<feature type="domain" description="Ricin B lectin" evidence="2">
    <location>
        <begin position="375"/>
        <end position="434"/>
    </location>
</feature>
<dbReference type="InterPro" id="IPR005198">
    <property type="entry name" value="Glyco_hydro_76"/>
</dbReference>
<dbReference type="PANTHER" id="PTHR47791">
    <property type="entry name" value="MEIOTICALLY UP-REGULATED GENE 191 PROTEIN"/>
    <property type="match status" value="1"/>
</dbReference>
<evidence type="ECO:0000259" key="2">
    <source>
        <dbReference type="Pfam" id="PF14200"/>
    </source>
</evidence>
<protein>
    <submittedName>
        <fullName evidence="3">Six-hairpin glycosidase-like protein</fullName>
    </submittedName>
</protein>
<accession>A0ABR4FY99</accession>
<proteinExistence type="predicted"/>
<evidence type="ECO:0000313" key="4">
    <source>
        <dbReference type="Proteomes" id="UP001610563"/>
    </source>
</evidence>
<evidence type="ECO:0000256" key="1">
    <source>
        <dbReference type="SAM" id="SignalP"/>
    </source>
</evidence>
<gene>
    <name evidence="3" type="ORF">BJX66DRAFT_340506</name>
</gene>
<dbReference type="PANTHER" id="PTHR47791:SF3">
    <property type="entry name" value="MEIOTICALLY UP-REGULATED GENE 191 PROTEIN"/>
    <property type="match status" value="1"/>
</dbReference>
<dbReference type="InterPro" id="IPR008928">
    <property type="entry name" value="6-hairpin_glycosidase_sf"/>
</dbReference>
<feature type="signal peptide" evidence="1">
    <location>
        <begin position="1"/>
        <end position="30"/>
    </location>
</feature>
<dbReference type="SUPFAM" id="SSF50370">
    <property type="entry name" value="Ricin B-like lectins"/>
    <property type="match status" value="1"/>
</dbReference>
<dbReference type="InterPro" id="IPR000772">
    <property type="entry name" value="Ricin_B_lectin"/>
</dbReference>
<dbReference type="Gene3D" id="1.50.10.20">
    <property type="match status" value="1"/>
</dbReference>
<dbReference type="CDD" id="cd00161">
    <property type="entry name" value="beta-trefoil_Ricin-like"/>
    <property type="match status" value="1"/>
</dbReference>
<dbReference type="InterPro" id="IPR053169">
    <property type="entry name" value="MUG_Protein"/>
</dbReference>
<reference evidence="3 4" key="1">
    <citation type="submission" date="2024-07" db="EMBL/GenBank/DDBJ databases">
        <title>Section-level genome sequencing and comparative genomics of Aspergillus sections Usti and Cavernicolus.</title>
        <authorList>
            <consortium name="Lawrence Berkeley National Laboratory"/>
            <person name="Nybo J.L."/>
            <person name="Vesth T.C."/>
            <person name="Theobald S."/>
            <person name="Frisvad J.C."/>
            <person name="Larsen T.O."/>
            <person name="Kjaerboelling I."/>
            <person name="Rothschild-Mancinelli K."/>
            <person name="Lyhne E.K."/>
            <person name="Kogle M.E."/>
            <person name="Barry K."/>
            <person name="Clum A."/>
            <person name="Na H."/>
            <person name="Ledsgaard L."/>
            <person name="Lin J."/>
            <person name="Lipzen A."/>
            <person name="Kuo A."/>
            <person name="Riley R."/>
            <person name="Mondo S."/>
            <person name="Labutti K."/>
            <person name="Haridas S."/>
            <person name="Pangalinan J."/>
            <person name="Salamov A.A."/>
            <person name="Simmons B.A."/>
            <person name="Magnuson J.K."/>
            <person name="Chen J."/>
            <person name="Drula E."/>
            <person name="Henrissat B."/>
            <person name="Wiebenga A."/>
            <person name="Lubbers R.J."/>
            <person name="Gomes A.C."/>
            <person name="Makela M.R."/>
            <person name="Stajich J."/>
            <person name="Grigoriev I.V."/>
            <person name="Mortensen U.H."/>
            <person name="De Vries R.P."/>
            <person name="Baker S.E."/>
            <person name="Andersen M.R."/>
        </authorList>
    </citation>
    <scope>NUCLEOTIDE SEQUENCE [LARGE SCALE GENOMIC DNA]</scope>
    <source>
        <strain evidence="3 4">CBS 209.92</strain>
    </source>
</reference>
<dbReference type="Pfam" id="PF14200">
    <property type="entry name" value="RicinB_lectin_2"/>
    <property type="match status" value="1"/>
</dbReference>
<dbReference type="Pfam" id="PF03663">
    <property type="entry name" value="Glyco_hydro_76"/>
    <property type="match status" value="1"/>
</dbReference>
<sequence length="500" mass="56792">MYSLREMMRSTPWALKALAGMAATLQVVTALQPGDADTMFNDWNRALLSSNGNTVFYKAALNSQDMDQTWTGSLDIMGAEDAYERTGDENTKTLINNLLHTWLDRTPPPWSWDGWNDDIGWFTMALIRGYQITGTREFLDQAKYGFDYAYGRGWDTEYNDGGIWEENPEYTSGEPHKEALSSNSLGKVACLIYQSTNEQSYMDKCRGIYDWSWNHLFDWRTGAMHTGIYMDGTVNTAVAAYNQGTWLDYANLVYKITGDTNVYNDAKRAIDYARASLTRNGIFTGGSFYNTWADEMARGVGNFVADNGLWDEYHDWMVQNADAILQHRRTDIGLTWNAWDQQTPNDNSLIANKFVSAVAWLQYTPASRPNRVRGIHLVTNEQTGMALDTSEGNDSGVRQLAKRGDQPQRWSFTQNSDDSWNIVNLATWQAIEASETGEGIVQSQPTRNETQRWIIDEREDGAYKIWNKATGHVLGGLFNPTNNSVPCKKRSEAHQRWIIE</sequence>
<feature type="chain" id="PRO_5045360477" evidence="1">
    <location>
        <begin position="31"/>
        <end position="500"/>
    </location>
</feature>
<dbReference type="Gene3D" id="2.80.10.50">
    <property type="match status" value="1"/>
</dbReference>
<name>A0ABR4FY99_9EURO</name>
<dbReference type="SUPFAM" id="SSF48208">
    <property type="entry name" value="Six-hairpin glycosidases"/>
    <property type="match status" value="1"/>
</dbReference>
<dbReference type="InterPro" id="IPR035992">
    <property type="entry name" value="Ricin_B-like_lectins"/>
</dbReference>
<keyword evidence="1" id="KW-0732">Signal</keyword>
<organism evidence="3 4">
    <name type="scientific">Aspergillus keveii</name>
    <dbReference type="NCBI Taxonomy" id="714993"/>
    <lineage>
        <taxon>Eukaryota</taxon>
        <taxon>Fungi</taxon>
        <taxon>Dikarya</taxon>
        <taxon>Ascomycota</taxon>
        <taxon>Pezizomycotina</taxon>
        <taxon>Eurotiomycetes</taxon>
        <taxon>Eurotiomycetidae</taxon>
        <taxon>Eurotiales</taxon>
        <taxon>Aspergillaceae</taxon>
        <taxon>Aspergillus</taxon>
        <taxon>Aspergillus subgen. Nidulantes</taxon>
    </lineage>
</organism>
<evidence type="ECO:0000313" key="3">
    <source>
        <dbReference type="EMBL" id="KAL2788231.1"/>
    </source>
</evidence>
<dbReference type="Proteomes" id="UP001610563">
    <property type="component" value="Unassembled WGS sequence"/>
</dbReference>
<dbReference type="EMBL" id="JBFTWV010000083">
    <property type="protein sequence ID" value="KAL2788231.1"/>
    <property type="molecule type" value="Genomic_DNA"/>
</dbReference>